<dbReference type="Proteomes" id="UP000271974">
    <property type="component" value="Unassembled WGS sequence"/>
</dbReference>
<evidence type="ECO:0000313" key="2">
    <source>
        <dbReference type="EMBL" id="RUS85551.1"/>
    </source>
</evidence>
<keyword evidence="3" id="KW-1185">Reference proteome</keyword>
<dbReference type="GO" id="GO:0016435">
    <property type="term" value="F:rRNA (guanine) methyltransferase activity"/>
    <property type="evidence" value="ECO:0007669"/>
    <property type="project" value="InterPro"/>
</dbReference>
<accession>A0A3S1HT37</accession>
<dbReference type="SUPFAM" id="SSF53335">
    <property type="entry name" value="S-adenosyl-L-methionine-dependent methyltransferases"/>
    <property type="match status" value="1"/>
</dbReference>
<gene>
    <name evidence="2" type="ORF">EGW08_006694</name>
</gene>
<proteinExistence type="predicted"/>
<dbReference type="OrthoDB" id="506498at2759"/>
<reference evidence="2 3" key="1">
    <citation type="submission" date="2019-01" db="EMBL/GenBank/DDBJ databases">
        <title>A draft genome assembly of the solar-powered sea slug Elysia chlorotica.</title>
        <authorList>
            <person name="Cai H."/>
            <person name="Li Q."/>
            <person name="Fang X."/>
            <person name="Li J."/>
            <person name="Curtis N.E."/>
            <person name="Altenburger A."/>
            <person name="Shibata T."/>
            <person name="Feng M."/>
            <person name="Maeda T."/>
            <person name="Schwartz J.A."/>
            <person name="Shigenobu S."/>
            <person name="Lundholm N."/>
            <person name="Nishiyama T."/>
            <person name="Yang H."/>
            <person name="Hasebe M."/>
            <person name="Li S."/>
            <person name="Pierce S.K."/>
            <person name="Wang J."/>
        </authorList>
    </citation>
    <scope>NUCLEOTIDE SEQUENCE [LARGE SCALE GENOMIC DNA]</scope>
    <source>
        <strain evidence="2">EC2010</strain>
        <tissue evidence="2">Whole organism of an adult</tissue>
    </source>
</reference>
<dbReference type="Pfam" id="PF08241">
    <property type="entry name" value="Methyltransf_11"/>
    <property type="match status" value="1"/>
</dbReference>
<dbReference type="AlphaFoldDB" id="A0A3S1HT37"/>
<dbReference type="EMBL" id="RQTK01000166">
    <property type="protein sequence ID" value="RUS85551.1"/>
    <property type="molecule type" value="Genomic_DNA"/>
</dbReference>
<sequence length="250" mass="28386">MRNSKVERIQHELVTASLKLLHTVRFVDKVTTVSKYPPFLSQELYIHGSEGAQYDAPKTLPLTVDIGCGGGYSLKPLIAMGYPCIGVDLDLSSLQQTKIDLLSPKFRNHLRSKAISVNIQPDLDTISTSPLRNKLNALSPAADVVRWDLRRGLPFKQNSFDLAISISFLQWLFYGNPKDQLDRFFATLKSVLCPNGRAILQFYPQNRKQLEEAVERAMPYFRGVVLGDYPHLDRGRKLFLILFPFHPQEV</sequence>
<comment type="caution">
    <text evidence="2">The sequence shown here is derived from an EMBL/GenBank/DDBJ whole genome shotgun (WGS) entry which is preliminary data.</text>
</comment>
<dbReference type="InterPro" id="IPR029063">
    <property type="entry name" value="SAM-dependent_MTases_sf"/>
</dbReference>
<dbReference type="CDD" id="cd02440">
    <property type="entry name" value="AdoMet_MTases"/>
    <property type="match status" value="1"/>
</dbReference>
<dbReference type="InterPro" id="IPR013216">
    <property type="entry name" value="Methyltransf_11"/>
</dbReference>
<evidence type="ECO:0000313" key="3">
    <source>
        <dbReference type="Proteomes" id="UP000271974"/>
    </source>
</evidence>
<organism evidence="2 3">
    <name type="scientific">Elysia chlorotica</name>
    <name type="common">Eastern emerald elysia</name>
    <name type="synonym">Sea slug</name>
    <dbReference type="NCBI Taxonomy" id="188477"/>
    <lineage>
        <taxon>Eukaryota</taxon>
        <taxon>Metazoa</taxon>
        <taxon>Spiralia</taxon>
        <taxon>Lophotrochozoa</taxon>
        <taxon>Mollusca</taxon>
        <taxon>Gastropoda</taxon>
        <taxon>Heterobranchia</taxon>
        <taxon>Euthyneura</taxon>
        <taxon>Panpulmonata</taxon>
        <taxon>Sacoglossa</taxon>
        <taxon>Placobranchoidea</taxon>
        <taxon>Plakobranchidae</taxon>
        <taxon>Elysia</taxon>
    </lineage>
</organism>
<name>A0A3S1HT37_ELYCH</name>
<evidence type="ECO:0000259" key="1">
    <source>
        <dbReference type="Pfam" id="PF08241"/>
    </source>
</evidence>
<dbReference type="GO" id="GO:0070476">
    <property type="term" value="P:rRNA (guanine-N7)-methylation"/>
    <property type="evidence" value="ECO:0007669"/>
    <property type="project" value="InterPro"/>
</dbReference>
<feature type="domain" description="Methyltransferase type 11" evidence="1">
    <location>
        <begin position="132"/>
        <end position="199"/>
    </location>
</feature>
<dbReference type="GO" id="GO:0005730">
    <property type="term" value="C:nucleolus"/>
    <property type="evidence" value="ECO:0007669"/>
    <property type="project" value="TreeGrafter"/>
</dbReference>
<dbReference type="Gene3D" id="3.40.50.150">
    <property type="entry name" value="Vaccinia Virus protein VP39"/>
    <property type="match status" value="1"/>
</dbReference>
<dbReference type="InterPro" id="IPR039769">
    <property type="entry name" value="Bud23-like"/>
</dbReference>
<dbReference type="STRING" id="188477.A0A3S1HT37"/>
<dbReference type="PANTHER" id="PTHR12734">
    <property type="entry name" value="METHYLTRANSFERASE-RELATED"/>
    <property type="match status" value="1"/>
</dbReference>
<dbReference type="PANTHER" id="PTHR12734:SF0">
    <property type="entry name" value="18S RRNA (GUANINE-N(7))-METHYLTRANSFERASE-RELATED"/>
    <property type="match status" value="1"/>
</dbReference>
<protein>
    <recommendedName>
        <fullName evidence="1">Methyltransferase type 11 domain-containing protein</fullName>
    </recommendedName>
</protein>